<evidence type="ECO:0000313" key="3">
    <source>
        <dbReference type="Proteomes" id="UP001151760"/>
    </source>
</evidence>
<gene>
    <name evidence="2" type="ORF">Tco_0840139</name>
</gene>
<reference evidence="2" key="1">
    <citation type="journal article" date="2022" name="Int. J. Mol. Sci.">
        <title>Draft Genome of Tanacetum Coccineum: Genomic Comparison of Closely Related Tanacetum-Family Plants.</title>
        <authorList>
            <person name="Yamashiro T."/>
            <person name="Shiraishi A."/>
            <person name="Nakayama K."/>
            <person name="Satake H."/>
        </authorList>
    </citation>
    <scope>NUCLEOTIDE SEQUENCE</scope>
</reference>
<evidence type="ECO:0000256" key="1">
    <source>
        <dbReference type="SAM" id="MobiDB-lite"/>
    </source>
</evidence>
<feature type="region of interest" description="Disordered" evidence="1">
    <location>
        <begin position="78"/>
        <end position="101"/>
    </location>
</feature>
<dbReference type="Proteomes" id="UP001151760">
    <property type="component" value="Unassembled WGS sequence"/>
</dbReference>
<organism evidence="2 3">
    <name type="scientific">Tanacetum coccineum</name>
    <dbReference type="NCBI Taxonomy" id="301880"/>
    <lineage>
        <taxon>Eukaryota</taxon>
        <taxon>Viridiplantae</taxon>
        <taxon>Streptophyta</taxon>
        <taxon>Embryophyta</taxon>
        <taxon>Tracheophyta</taxon>
        <taxon>Spermatophyta</taxon>
        <taxon>Magnoliopsida</taxon>
        <taxon>eudicotyledons</taxon>
        <taxon>Gunneridae</taxon>
        <taxon>Pentapetalae</taxon>
        <taxon>asterids</taxon>
        <taxon>campanulids</taxon>
        <taxon>Asterales</taxon>
        <taxon>Asteraceae</taxon>
        <taxon>Asteroideae</taxon>
        <taxon>Anthemideae</taxon>
        <taxon>Anthemidinae</taxon>
        <taxon>Tanacetum</taxon>
    </lineage>
</organism>
<name>A0ABQ5AVD3_9ASTR</name>
<evidence type="ECO:0000313" key="2">
    <source>
        <dbReference type="EMBL" id="GJT05677.1"/>
    </source>
</evidence>
<reference evidence="2" key="2">
    <citation type="submission" date="2022-01" db="EMBL/GenBank/DDBJ databases">
        <authorList>
            <person name="Yamashiro T."/>
            <person name="Shiraishi A."/>
            <person name="Satake H."/>
            <person name="Nakayama K."/>
        </authorList>
    </citation>
    <scope>NUCLEOTIDE SEQUENCE</scope>
</reference>
<sequence length="101" mass="11191">MILSFMVRHEVDEGRTKGVAVSFATHLAARVAVAAARPMVSTLVTDHHGHEPTVAVAWARNNEHNVLVLSHEDDLPRSKFVNDEEDDGDKKLEPHLVSTLF</sequence>
<protein>
    <submittedName>
        <fullName evidence="2">Uncharacterized protein</fullName>
    </submittedName>
</protein>
<keyword evidence="3" id="KW-1185">Reference proteome</keyword>
<comment type="caution">
    <text evidence="2">The sequence shown here is derived from an EMBL/GenBank/DDBJ whole genome shotgun (WGS) entry which is preliminary data.</text>
</comment>
<proteinExistence type="predicted"/>
<feature type="compositionally biased region" description="Basic and acidic residues" evidence="1">
    <location>
        <begin position="78"/>
        <end position="94"/>
    </location>
</feature>
<accession>A0ABQ5AVD3</accession>
<dbReference type="EMBL" id="BQNB010012607">
    <property type="protein sequence ID" value="GJT05677.1"/>
    <property type="molecule type" value="Genomic_DNA"/>
</dbReference>